<accession>A0ABT2WS46</accession>
<feature type="domain" description="Serine aminopeptidase S33" evidence="1">
    <location>
        <begin position="89"/>
        <end position="213"/>
    </location>
</feature>
<proteinExistence type="predicted"/>
<keyword evidence="3" id="KW-1185">Reference proteome</keyword>
<evidence type="ECO:0000259" key="1">
    <source>
        <dbReference type="Pfam" id="PF12146"/>
    </source>
</evidence>
<gene>
    <name evidence="2" type="ORF">OEZ49_13100</name>
</gene>
<dbReference type="PANTHER" id="PTHR43433:SF5">
    <property type="entry name" value="AB HYDROLASE-1 DOMAIN-CONTAINING PROTEIN"/>
    <property type="match status" value="1"/>
</dbReference>
<protein>
    <submittedName>
        <fullName evidence="2">Alpha/beta hydrolase</fullName>
    </submittedName>
</protein>
<dbReference type="Proteomes" id="UP001321014">
    <property type="component" value="Unassembled WGS sequence"/>
</dbReference>
<dbReference type="PANTHER" id="PTHR43433">
    <property type="entry name" value="HYDROLASE, ALPHA/BETA FOLD FAMILY PROTEIN"/>
    <property type="match status" value="1"/>
</dbReference>
<dbReference type="RefSeq" id="WP_263388724.1">
    <property type="nucleotide sequence ID" value="NZ_JAOVQN010000012.1"/>
</dbReference>
<dbReference type="Gene3D" id="3.40.50.1820">
    <property type="entry name" value="alpha/beta hydrolase"/>
    <property type="match status" value="1"/>
</dbReference>
<dbReference type="InterPro" id="IPR022742">
    <property type="entry name" value="Hydrolase_4"/>
</dbReference>
<keyword evidence="2" id="KW-0378">Hydrolase</keyword>
<sequence>MSITHPSGQSRQPGRPDPLMIRLTRTAAALASRAVPGLSAGVLERLFTTPRRYAVQPHEADRMADARTGHLELAEGLRIPLYRWGNGPTVLLIHGMSGRGSQMAGFAAPLAAAGFSVVAFDAPGHGAAPGKRFSLPEYAQVVLQVAGHLGPLAGVVAHSVGAAAMTLALSEGAETGRLVYFAPPEDMEGHLFRVARFLGFSTRVAGRTQRRLETRLGVPMEALRGRNIARTMTRPLLVFHDRGDGIVPFSDGATLIRHWPGARLVATEGLGHARILRDAEALDRTVRFLAGRQSGQGTIGSEDVAA</sequence>
<comment type="caution">
    <text evidence="2">The sequence shown here is derived from an EMBL/GenBank/DDBJ whole genome shotgun (WGS) entry which is preliminary data.</text>
</comment>
<dbReference type="InterPro" id="IPR029058">
    <property type="entry name" value="AB_hydrolase_fold"/>
</dbReference>
<dbReference type="SUPFAM" id="SSF53474">
    <property type="entry name" value="alpha/beta-Hydrolases"/>
    <property type="match status" value="1"/>
</dbReference>
<evidence type="ECO:0000313" key="3">
    <source>
        <dbReference type="Proteomes" id="UP001321014"/>
    </source>
</evidence>
<organism evidence="2 3">
    <name type="scientific">Ruegeria marisflavi</name>
    <dbReference type="NCBI Taxonomy" id="2984152"/>
    <lineage>
        <taxon>Bacteria</taxon>
        <taxon>Pseudomonadati</taxon>
        <taxon>Pseudomonadota</taxon>
        <taxon>Alphaproteobacteria</taxon>
        <taxon>Rhodobacterales</taxon>
        <taxon>Roseobacteraceae</taxon>
        <taxon>Ruegeria</taxon>
    </lineage>
</organism>
<evidence type="ECO:0000313" key="2">
    <source>
        <dbReference type="EMBL" id="MCU9838710.1"/>
    </source>
</evidence>
<dbReference type="GO" id="GO:0016787">
    <property type="term" value="F:hydrolase activity"/>
    <property type="evidence" value="ECO:0007669"/>
    <property type="project" value="UniProtKB-KW"/>
</dbReference>
<name>A0ABT2WS46_9RHOB</name>
<dbReference type="InterPro" id="IPR050471">
    <property type="entry name" value="AB_hydrolase"/>
</dbReference>
<reference evidence="2 3" key="1">
    <citation type="submission" date="2022-10" db="EMBL/GenBank/DDBJ databases">
        <title>Ruegeria sp. nov., isolated from ocean surface water.</title>
        <authorList>
            <person name="He W."/>
            <person name="Wang L."/>
            <person name="Zhang D.-F."/>
        </authorList>
    </citation>
    <scope>NUCLEOTIDE SEQUENCE [LARGE SCALE GENOMIC DNA]</scope>
    <source>
        <strain evidence="2 3">WL0004</strain>
    </source>
</reference>
<dbReference type="Pfam" id="PF12146">
    <property type="entry name" value="Hydrolase_4"/>
    <property type="match status" value="1"/>
</dbReference>
<dbReference type="EMBL" id="JAOVQN010000012">
    <property type="protein sequence ID" value="MCU9838710.1"/>
    <property type="molecule type" value="Genomic_DNA"/>
</dbReference>